<evidence type="ECO:0000256" key="4">
    <source>
        <dbReference type="ARBA" id="ARBA00022827"/>
    </source>
</evidence>
<evidence type="ECO:0000256" key="5">
    <source>
        <dbReference type="ARBA" id="ARBA00023002"/>
    </source>
</evidence>
<dbReference type="SUPFAM" id="SSF56645">
    <property type="entry name" value="Acyl-CoA dehydrogenase NM domain-like"/>
    <property type="match status" value="1"/>
</dbReference>
<dbReference type="SUPFAM" id="SSF47203">
    <property type="entry name" value="Acyl-CoA dehydrogenase C-terminal domain-like"/>
    <property type="match status" value="1"/>
</dbReference>
<evidence type="ECO:0000256" key="3">
    <source>
        <dbReference type="ARBA" id="ARBA00022630"/>
    </source>
</evidence>
<organism evidence="8 9">
    <name type="scientific">Denitrificimonas halotolerans</name>
    <dbReference type="NCBI Taxonomy" id="3098930"/>
    <lineage>
        <taxon>Bacteria</taxon>
        <taxon>Pseudomonadati</taxon>
        <taxon>Pseudomonadota</taxon>
        <taxon>Gammaproteobacteria</taxon>
        <taxon>Pseudomonadales</taxon>
        <taxon>Pseudomonadaceae</taxon>
        <taxon>Denitrificimonas</taxon>
    </lineage>
</organism>
<comment type="similarity">
    <text evidence="2">Belongs to the acyl-CoA dehydrogenase family.</text>
</comment>
<evidence type="ECO:0000313" key="8">
    <source>
        <dbReference type="EMBL" id="MDY7218053.1"/>
    </source>
</evidence>
<dbReference type="Pfam" id="PF00441">
    <property type="entry name" value="Acyl-CoA_dh_1"/>
    <property type="match status" value="1"/>
</dbReference>
<sequence length="382" mass="42195">MSLVYNEEQQQLDDSAREFLADRSPVSEQRRLRDEQQAEGFDAKLWQQMLEYGWGGIALPEAYGGLEFGFQGFAPVFEHIGRNMVASPLLTSIVLCASLVNDLGSEQQREEILTELIEGKRRLALAVQGQDRFRADNFDVQITDTKQGFVLDAQDLWVPDANHVDGLLVAGQLPSGDVALFIVDADTPGVAIEPLHLLDARNHARVSLTQVQVSAAERIGTGDIQAQLELAFDRATACVAAELMGATAAMFDMTIEYLKTRTQFGTTIGSFQALQHRAAWMLADVELARSALMAGFEALENESCSVEQRQQLVSLAKWKVGETAHKVSREAVQMHGGIGVTDELDLGFYLKRSRVAQILFGDSDYHCERYGKIAQQLSAEIE</sequence>
<dbReference type="InterPro" id="IPR009075">
    <property type="entry name" value="AcylCo_DH/oxidase_C"/>
</dbReference>
<evidence type="ECO:0000259" key="7">
    <source>
        <dbReference type="Pfam" id="PF02771"/>
    </source>
</evidence>
<name>A0ABU5GR13_9GAMM</name>
<dbReference type="Proteomes" id="UP001294570">
    <property type="component" value="Unassembled WGS sequence"/>
</dbReference>
<dbReference type="PANTHER" id="PTHR43884:SF20">
    <property type="entry name" value="ACYL-COA DEHYDROGENASE FADE28"/>
    <property type="match status" value="1"/>
</dbReference>
<dbReference type="EMBL" id="JAXIVU010000001">
    <property type="protein sequence ID" value="MDY7218053.1"/>
    <property type="molecule type" value="Genomic_DNA"/>
</dbReference>
<keyword evidence="9" id="KW-1185">Reference proteome</keyword>
<dbReference type="InterPro" id="IPR046373">
    <property type="entry name" value="Acyl-CoA_Oxase/DH_mid-dom_sf"/>
</dbReference>
<keyword evidence="5 8" id="KW-0560">Oxidoreductase</keyword>
<keyword evidence="4" id="KW-0274">FAD</keyword>
<dbReference type="GO" id="GO:0016491">
    <property type="term" value="F:oxidoreductase activity"/>
    <property type="evidence" value="ECO:0007669"/>
    <property type="project" value="UniProtKB-KW"/>
</dbReference>
<evidence type="ECO:0000256" key="2">
    <source>
        <dbReference type="ARBA" id="ARBA00009347"/>
    </source>
</evidence>
<dbReference type="PANTHER" id="PTHR43884">
    <property type="entry name" value="ACYL-COA DEHYDROGENASE"/>
    <property type="match status" value="1"/>
</dbReference>
<accession>A0ABU5GR13</accession>
<evidence type="ECO:0000259" key="6">
    <source>
        <dbReference type="Pfam" id="PF00441"/>
    </source>
</evidence>
<comment type="caution">
    <text evidence="8">The sequence shown here is derived from an EMBL/GenBank/DDBJ whole genome shotgun (WGS) entry which is preliminary data.</text>
</comment>
<dbReference type="EC" id="1.-.-.-" evidence="8"/>
<dbReference type="Gene3D" id="1.20.140.10">
    <property type="entry name" value="Butyryl-CoA Dehydrogenase, subunit A, domain 3"/>
    <property type="match status" value="1"/>
</dbReference>
<dbReference type="Gene3D" id="1.10.540.10">
    <property type="entry name" value="Acyl-CoA dehydrogenase/oxidase, N-terminal domain"/>
    <property type="match status" value="1"/>
</dbReference>
<protein>
    <submittedName>
        <fullName evidence="8">Acyl-CoA dehydrogenase family protein</fullName>
        <ecNumber evidence="8">1.-.-.-</ecNumber>
    </submittedName>
</protein>
<dbReference type="Pfam" id="PF02771">
    <property type="entry name" value="Acyl-CoA_dh_N"/>
    <property type="match status" value="1"/>
</dbReference>
<gene>
    <name evidence="8" type="ORF">TOI97_00430</name>
</gene>
<dbReference type="InterPro" id="IPR013786">
    <property type="entry name" value="AcylCoA_DH/ox_N"/>
</dbReference>
<comment type="cofactor">
    <cofactor evidence="1">
        <name>FAD</name>
        <dbReference type="ChEBI" id="CHEBI:57692"/>
    </cofactor>
</comment>
<dbReference type="Gene3D" id="2.40.110.10">
    <property type="entry name" value="Butyryl-CoA Dehydrogenase, subunit A, domain 2"/>
    <property type="match status" value="1"/>
</dbReference>
<evidence type="ECO:0000313" key="9">
    <source>
        <dbReference type="Proteomes" id="UP001294570"/>
    </source>
</evidence>
<evidence type="ECO:0000256" key="1">
    <source>
        <dbReference type="ARBA" id="ARBA00001974"/>
    </source>
</evidence>
<reference evidence="8 9" key="1">
    <citation type="submission" date="2023-12" db="EMBL/GenBank/DDBJ databases">
        <title>Denitrificimonas halotolerans sp. nov.,a novel species isolated from landfill leachate.</title>
        <authorList>
            <person name="Wang S."/>
        </authorList>
    </citation>
    <scope>NUCLEOTIDE SEQUENCE [LARGE SCALE GENOMIC DNA]</scope>
    <source>
        <strain evidence="8 9">JX-1</strain>
    </source>
</reference>
<feature type="domain" description="Acyl-CoA dehydrogenase/oxidase N-terminal" evidence="7">
    <location>
        <begin position="6"/>
        <end position="120"/>
    </location>
</feature>
<dbReference type="InterPro" id="IPR037069">
    <property type="entry name" value="AcylCoA_DH/ox_N_sf"/>
</dbReference>
<dbReference type="InterPro" id="IPR036250">
    <property type="entry name" value="AcylCo_DH-like_C"/>
</dbReference>
<dbReference type="RefSeq" id="WP_321552159.1">
    <property type="nucleotide sequence ID" value="NZ_JAXIVU010000001.1"/>
</dbReference>
<proteinExistence type="inferred from homology"/>
<dbReference type="CDD" id="cd00567">
    <property type="entry name" value="ACAD"/>
    <property type="match status" value="1"/>
</dbReference>
<feature type="domain" description="Acyl-CoA dehydrogenase/oxidase C-terminal" evidence="6">
    <location>
        <begin position="231"/>
        <end position="371"/>
    </location>
</feature>
<dbReference type="InterPro" id="IPR009100">
    <property type="entry name" value="AcylCoA_DH/oxidase_NM_dom_sf"/>
</dbReference>
<keyword evidence="3" id="KW-0285">Flavoprotein</keyword>